<dbReference type="RefSeq" id="WP_203954543.1">
    <property type="nucleotide sequence ID" value="NZ_BOOO01000020.1"/>
</dbReference>
<feature type="domain" description="Gfo/Idh/MocA-like oxidoreductase N-terminal" evidence="2">
    <location>
        <begin position="5"/>
        <end position="115"/>
    </location>
</feature>
<comment type="caution">
    <text evidence="3">The sequence shown here is derived from an EMBL/GenBank/DDBJ whole genome shotgun (WGS) entry which is preliminary data.</text>
</comment>
<dbReference type="Gene3D" id="3.30.360.10">
    <property type="entry name" value="Dihydrodipicolinate Reductase, domain 2"/>
    <property type="match status" value="1"/>
</dbReference>
<dbReference type="SUPFAM" id="SSF55347">
    <property type="entry name" value="Glyceraldehyde-3-phosphate dehydrogenase-like, C-terminal domain"/>
    <property type="match status" value="1"/>
</dbReference>
<dbReference type="PANTHER" id="PTHR43818:SF11">
    <property type="entry name" value="BCDNA.GH03377"/>
    <property type="match status" value="1"/>
</dbReference>
<dbReference type="EMBL" id="BOOO01000020">
    <property type="protein sequence ID" value="GII30579.1"/>
    <property type="molecule type" value="Genomic_DNA"/>
</dbReference>
<dbReference type="PANTHER" id="PTHR43818">
    <property type="entry name" value="BCDNA.GH03377"/>
    <property type="match status" value="1"/>
</dbReference>
<dbReference type="InterPro" id="IPR000683">
    <property type="entry name" value="Gfo/Idh/MocA-like_OxRdtase_N"/>
</dbReference>
<dbReference type="InterPro" id="IPR036291">
    <property type="entry name" value="NAD(P)-bd_dom_sf"/>
</dbReference>
<reference evidence="3 4" key="1">
    <citation type="submission" date="2021-01" db="EMBL/GenBank/DDBJ databases">
        <title>Whole genome shotgun sequence of Planotetraspora mira NBRC 15435.</title>
        <authorList>
            <person name="Komaki H."/>
            <person name="Tamura T."/>
        </authorList>
    </citation>
    <scope>NUCLEOTIDE SEQUENCE [LARGE SCALE GENOMIC DNA]</scope>
    <source>
        <strain evidence="3 4">NBRC 15435</strain>
    </source>
</reference>
<dbReference type="InterPro" id="IPR050463">
    <property type="entry name" value="Gfo/Idh/MocA_oxidrdct_glycsds"/>
</dbReference>
<evidence type="ECO:0000313" key="4">
    <source>
        <dbReference type="Proteomes" id="UP000650628"/>
    </source>
</evidence>
<dbReference type="Pfam" id="PF01408">
    <property type="entry name" value="GFO_IDH_MocA"/>
    <property type="match status" value="1"/>
</dbReference>
<gene>
    <name evidence="3" type="ORF">Pmi06nite_40210</name>
</gene>
<evidence type="ECO:0000313" key="3">
    <source>
        <dbReference type="EMBL" id="GII30579.1"/>
    </source>
</evidence>
<accession>A0A8J3TQY9</accession>
<evidence type="ECO:0000256" key="1">
    <source>
        <dbReference type="ARBA" id="ARBA00023002"/>
    </source>
</evidence>
<evidence type="ECO:0000259" key="2">
    <source>
        <dbReference type="Pfam" id="PF01408"/>
    </source>
</evidence>
<dbReference type="GO" id="GO:0016491">
    <property type="term" value="F:oxidoreductase activity"/>
    <property type="evidence" value="ECO:0007669"/>
    <property type="project" value="UniProtKB-KW"/>
</dbReference>
<dbReference type="AlphaFoldDB" id="A0A8J3TQY9"/>
<dbReference type="GO" id="GO:0000166">
    <property type="term" value="F:nucleotide binding"/>
    <property type="evidence" value="ECO:0007669"/>
    <property type="project" value="InterPro"/>
</dbReference>
<protein>
    <recommendedName>
        <fullName evidence="2">Gfo/Idh/MocA-like oxidoreductase N-terminal domain-containing protein</fullName>
    </recommendedName>
</protein>
<organism evidence="3 4">
    <name type="scientific">Planotetraspora mira</name>
    <dbReference type="NCBI Taxonomy" id="58121"/>
    <lineage>
        <taxon>Bacteria</taxon>
        <taxon>Bacillati</taxon>
        <taxon>Actinomycetota</taxon>
        <taxon>Actinomycetes</taxon>
        <taxon>Streptosporangiales</taxon>
        <taxon>Streptosporangiaceae</taxon>
        <taxon>Planotetraspora</taxon>
    </lineage>
</organism>
<dbReference type="SUPFAM" id="SSF51735">
    <property type="entry name" value="NAD(P)-binding Rossmann-fold domains"/>
    <property type="match status" value="1"/>
</dbReference>
<sequence>MRPVAVGLVGSGAWAAGFHAPMLAAGPETRLAGVWARRPEAARALAAKFSVPAFVDYREFLRACEAVAFAVAPGAQPSLAGEAARAGRAVLLEKPLALTLADAEALAETIDATGVPSQLLLTRRFRPQVRDFLRRAEDFPVAGAQARHLTDELLAGAHPAAWRRRNGVLTDFAPHALDLLDATVGWIKDVSAAGDLHGYMALTCLHEGGAVSQLALSGSIPTPQGHYKTLDLYGPKGRLTLDVRELAEDSAQTRSNVRSEFAAAVRSGSSHPIGVHRGLYLQRLMDQVSTQLIGA</sequence>
<keyword evidence="1" id="KW-0560">Oxidoreductase</keyword>
<proteinExistence type="predicted"/>
<dbReference type="Proteomes" id="UP000650628">
    <property type="component" value="Unassembled WGS sequence"/>
</dbReference>
<keyword evidence="4" id="KW-1185">Reference proteome</keyword>
<name>A0A8J3TQY9_9ACTN</name>
<dbReference type="Gene3D" id="3.40.50.720">
    <property type="entry name" value="NAD(P)-binding Rossmann-like Domain"/>
    <property type="match status" value="1"/>
</dbReference>